<evidence type="ECO:0000313" key="2">
    <source>
        <dbReference type="EMBL" id="GAA2937221.1"/>
    </source>
</evidence>
<protein>
    <submittedName>
        <fullName evidence="2">Uncharacterized protein</fullName>
    </submittedName>
</protein>
<dbReference type="EMBL" id="BAAAXZ010000136">
    <property type="protein sequence ID" value="GAA2937221.1"/>
    <property type="molecule type" value="Genomic_DNA"/>
</dbReference>
<dbReference type="Proteomes" id="UP001501102">
    <property type="component" value="Unassembled WGS sequence"/>
</dbReference>
<feature type="region of interest" description="Disordered" evidence="1">
    <location>
        <begin position="77"/>
        <end position="102"/>
    </location>
</feature>
<proteinExistence type="predicted"/>
<accession>A0ABN3X7G5</accession>
<evidence type="ECO:0000256" key="1">
    <source>
        <dbReference type="SAM" id="MobiDB-lite"/>
    </source>
</evidence>
<keyword evidence="3" id="KW-1185">Reference proteome</keyword>
<organism evidence="2 3">
    <name type="scientific">Streptomyces thioluteus</name>
    <dbReference type="NCBI Taxonomy" id="66431"/>
    <lineage>
        <taxon>Bacteria</taxon>
        <taxon>Bacillati</taxon>
        <taxon>Actinomycetota</taxon>
        <taxon>Actinomycetes</taxon>
        <taxon>Kitasatosporales</taxon>
        <taxon>Streptomycetaceae</taxon>
        <taxon>Streptomyces</taxon>
    </lineage>
</organism>
<reference evidence="2 3" key="1">
    <citation type="journal article" date="2019" name="Int. J. Syst. Evol. Microbiol.">
        <title>The Global Catalogue of Microorganisms (GCM) 10K type strain sequencing project: providing services to taxonomists for standard genome sequencing and annotation.</title>
        <authorList>
            <consortium name="The Broad Institute Genomics Platform"/>
            <consortium name="The Broad Institute Genome Sequencing Center for Infectious Disease"/>
            <person name="Wu L."/>
            <person name="Ma J."/>
        </authorList>
    </citation>
    <scope>NUCLEOTIDE SEQUENCE [LARGE SCALE GENOMIC DNA]</scope>
    <source>
        <strain evidence="2 3">JCM 4087</strain>
    </source>
</reference>
<feature type="compositionally biased region" description="Polar residues" evidence="1">
    <location>
        <begin position="86"/>
        <end position="102"/>
    </location>
</feature>
<sequence>MVCVEPSFATVSMRSRCSPRGVLRQLYGGHVRQPAVPQPGLVDEGVGVLGRALDVHGVLEGEQRLVTGPFGMGLSAASSAPELRSTARSIHSSPAGSSSTAR</sequence>
<evidence type="ECO:0000313" key="3">
    <source>
        <dbReference type="Proteomes" id="UP001501102"/>
    </source>
</evidence>
<comment type="caution">
    <text evidence="2">The sequence shown here is derived from an EMBL/GenBank/DDBJ whole genome shotgun (WGS) entry which is preliminary data.</text>
</comment>
<name>A0ABN3X7G5_STRTU</name>
<gene>
    <name evidence="2" type="ORF">GCM10020221_36240</name>
</gene>